<organism evidence="2 3">
    <name type="scientific">Microvirga terrae</name>
    <dbReference type="NCBI Taxonomy" id="2740529"/>
    <lineage>
        <taxon>Bacteria</taxon>
        <taxon>Pseudomonadati</taxon>
        <taxon>Pseudomonadota</taxon>
        <taxon>Alphaproteobacteria</taxon>
        <taxon>Hyphomicrobiales</taxon>
        <taxon>Methylobacteriaceae</taxon>
        <taxon>Microvirga</taxon>
    </lineage>
</organism>
<evidence type="ECO:0000259" key="1">
    <source>
        <dbReference type="Pfam" id="PF21834"/>
    </source>
</evidence>
<evidence type="ECO:0000313" key="3">
    <source>
        <dbReference type="Proteomes" id="UP001017257"/>
    </source>
</evidence>
<reference evidence="2" key="1">
    <citation type="submission" date="2022-08" db="EMBL/GenBank/DDBJ databases">
        <title>Microvirga terrae sp. nov., isolated from soil.</title>
        <authorList>
            <person name="Kim K.H."/>
            <person name="Seo Y.L."/>
            <person name="Kim J.M."/>
            <person name="Lee J.K."/>
            <person name="Han D.M."/>
            <person name="Jeon C.O."/>
        </authorList>
    </citation>
    <scope>NUCLEOTIDE SEQUENCE</scope>
    <source>
        <strain evidence="2">R24</strain>
        <plasmid evidence="2">pR24_1</plasmid>
    </source>
</reference>
<keyword evidence="3" id="KW-1185">Reference proteome</keyword>
<gene>
    <name evidence="2" type="ORF">HPT29_024880</name>
</gene>
<dbReference type="RefSeq" id="WP_173946597.1">
    <property type="nucleotide sequence ID" value="NZ_CP102846.1"/>
</dbReference>
<name>A0ABY5RYR0_9HYPH</name>
<dbReference type="Pfam" id="PF21834">
    <property type="entry name" value="DUF6894"/>
    <property type="match status" value="1"/>
</dbReference>
<feature type="domain" description="DUF6894" evidence="1">
    <location>
        <begin position="3"/>
        <end position="70"/>
    </location>
</feature>
<dbReference type="EMBL" id="CP102846">
    <property type="protein sequence ID" value="UVF22395.1"/>
    <property type="molecule type" value="Genomic_DNA"/>
</dbReference>
<sequence length="80" mass="8819">MPRYFFHTFNGHPFPDMDGIELPGLEEARREAVRTAGAIIRDSGSDSWHGPDWHMEVVDAAGQPVLWLRFSVEGAGGGIP</sequence>
<dbReference type="Proteomes" id="UP001017257">
    <property type="component" value="Plasmid pR24_1"/>
</dbReference>
<dbReference type="InterPro" id="IPR054189">
    <property type="entry name" value="DUF6894"/>
</dbReference>
<keyword evidence="2" id="KW-0614">Plasmid</keyword>
<accession>A0ABY5RYR0</accession>
<proteinExistence type="predicted"/>
<geneLocation type="plasmid" evidence="2 3">
    <name>pR24_1</name>
</geneLocation>
<evidence type="ECO:0000313" key="2">
    <source>
        <dbReference type="EMBL" id="UVF22395.1"/>
    </source>
</evidence>
<protein>
    <recommendedName>
        <fullName evidence="1">DUF6894 domain-containing protein</fullName>
    </recommendedName>
</protein>